<dbReference type="PANTHER" id="PTHR48081">
    <property type="entry name" value="AB HYDROLASE SUPERFAMILY PROTEIN C4A8.06C"/>
    <property type="match status" value="1"/>
</dbReference>
<evidence type="ECO:0000259" key="2">
    <source>
        <dbReference type="Pfam" id="PF20434"/>
    </source>
</evidence>
<evidence type="ECO:0000256" key="1">
    <source>
        <dbReference type="ARBA" id="ARBA00022801"/>
    </source>
</evidence>
<dbReference type="PANTHER" id="PTHR48081:SF13">
    <property type="entry name" value="ALPHA_BETA HYDROLASE"/>
    <property type="match status" value="1"/>
</dbReference>
<dbReference type="Proteomes" id="UP000176725">
    <property type="component" value="Unassembled WGS sequence"/>
</dbReference>
<dbReference type="AlphaFoldDB" id="A0A1F8BI40"/>
<gene>
    <name evidence="3" type="ORF">A2893_01965</name>
</gene>
<dbReference type="Pfam" id="PF20434">
    <property type="entry name" value="BD-FAE"/>
    <property type="match status" value="1"/>
</dbReference>
<feature type="domain" description="BD-FAE-like" evidence="2">
    <location>
        <begin position="55"/>
        <end position="243"/>
    </location>
</feature>
<dbReference type="GO" id="GO:0006508">
    <property type="term" value="P:proteolysis"/>
    <property type="evidence" value="ECO:0007669"/>
    <property type="project" value="InterPro"/>
</dbReference>
<dbReference type="SUPFAM" id="SSF53474">
    <property type="entry name" value="alpha/beta-Hydrolases"/>
    <property type="match status" value="1"/>
</dbReference>
<dbReference type="InterPro" id="IPR050300">
    <property type="entry name" value="GDXG_lipolytic_enzyme"/>
</dbReference>
<dbReference type="STRING" id="1802521.A2893_01965"/>
<reference evidence="3 4" key="1">
    <citation type="journal article" date="2016" name="Nat. Commun.">
        <title>Thousands of microbial genomes shed light on interconnected biogeochemical processes in an aquifer system.</title>
        <authorList>
            <person name="Anantharaman K."/>
            <person name="Brown C.T."/>
            <person name="Hug L.A."/>
            <person name="Sharon I."/>
            <person name="Castelle C.J."/>
            <person name="Probst A.J."/>
            <person name="Thomas B.C."/>
            <person name="Singh A."/>
            <person name="Wilkins M.J."/>
            <person name="Karaoz U."/>
            <person name="Brodie E.L."/>
            <person name="Williams K.H."/>
            <person name="Hubbard S.S."/>
            <person name="Banfield J.F."/>
        </authorList>
    </citation>
    <scope>NUCLEOTIDE SEQUENCE [LARGE SCALE GENOMIC DNA]</scope>
</reference>
<dbReference type="Gene3D" id="3.40.50.1820">
    <property type="entry name" value="alpha/beta hydrolase"/>
    <property type="match status" value="1"/>
</dbReference>
<keyword evidence="1" id="KW-0378">Hydrolase</keyword>
<accession>A0A1F8BI40</accession>
<dbReference type="PROSITE" id="PS00708">
    <property type="entry name" value="PRO_ENDOPEP_SER"/>
    <property type="match status" value="1"/>
</dbReference>
<evidence type="ECO:0000313" key="3">
    <source>
        <dbReference type="EMBL" id="OGM63726.1"/>
    </source>
</evidence>
<name>A0A1F8BI40_9BACT</name>
<comment type="caution">
    <text evidence="3">The sequence shown here is derived from an EMBL/GenBank/DDBJ whole genome shotgun (WGS) entry which is preliminary data.</text>
</comment>
<protein>
    <recommendedName>
        <fullName evidence="2">BD-FAE-like domain-containing protein</fullName>
    </recommendedName>
</protein>
<dbReference type="EMBL" id="MGHH01000015">
    <property type="protein sequence ID" value="OGM63726.1"/>
    <property type="molecule type" value="Genomic_DNA"/>
</dbReference>
<dbReference type="GO" id="GO:0004252">
    <property type="term" value="F:serine-type endopeptidase activity"/>
    <property type="evidence" value="ECO:0007669"/>
    <property type="project" value="InterPro"/>
</dbReference>
<evidence type="ECO:0000313" key="4">
    <source>
        <dbReference type="Proteomes" id="UP000176725"/>
    </source>
</evidence>
<proteinExistence type="predicted"/>
<dbReference type="InterPro" id="IPR049492">
    <property type="entry name" value="BD-FAE-like_dom"/>
</dbReference>
<sequence>MKTSFLLTLASGILVLITSSFLKSSSLVPRKSNASTSEISVSYDVAYGSHPKQKLDLCKPKNVSGKLAAVTLVHGGGGDKSSFTSICQKLAGRGFVAAAVNYREDPPPTYEVILADNQAALSWVKARDYVDPNKIGSWGGSMGGYVSSMQGDQEGSNKVQCVNNNYGPTDFTDPDEWEGSPLMDEAVQKFFGGVTYNENPQLYKDLSPITHVSSNDAGKWLLTRSTNDHLIPRTQMTKMVSALQNVGLQVEFYEYNGTGSGHANKLGPLQARRLLQKRLNFMTDCLNSL</sequence>
<dbReference type="InterPro" id="IPR002471">
    <property type="entry name" value="Pept_S9_AS"/>
</dbReference>
<dbReference type="InterPro" id="IPR029058">
    <property type="entry name" value="AB_hydrolase_fold"/>
</dbReference>
<organism evidence="3 4">
    <name type="scientific">Candidatus Woesebacteria bacterium RIFCSPLOWO2_01_FULL_39_25</name>
    <dbReference type="NCBI Taxonomy" id="1802521"/>
    <lineage>
        <taxon>Bacteria</taxon>
        <taxon>Candidatus Woeseibacteriota</taxon>
    </lineage>
</organism>